<comment type="caution">
    <text evidence="1">The sequence shown here is derived from an EMBL/GenBank/DDBJ whole genome shotgun (WGS) entry which is preliminary data.</text>
</comment>
<keyword evidence="2" id="KW-1185">Reference proteome</keyword>
<proteinExistence type="predicted"/>
<dbReference type="Proteomes" id="UP001500483">
    <property type="component" value="Unassembled WGS sequence"/>
</dbReference>
<protein>
    <submittedName>
        <fullName evidence="1">Uncharacterized protein</fullName>
    </submittedName>
</protein>
<gene>
    <name evidence="1" type="ORF">GCM10020366_53360</name>
</gene>
<sequence>MLIARSSPECRLYMDLHVCSCGESRFEAQHVLRESHEGALQAVYEGACRRCEAPRRFTFTLDDALPPPPPAFGGQQPSSIVCPGEFLLVAAEAASSAPADPAGPSDRQRGTTRDALARAIAAVEEVLKFIPEGADAVPEAAVTSSAGAALYSHDAGRFSRARLEAVLTAYSESLAAYEPA</sequence>
<dbReference type="EMBL" id="BAAAYK010000038">
    <property type="protein sequence ID" value="GAA3363035.1"/>
    <property type="molecule type" value="Genomic_DNA"/>
</dbReference>
<evidence type="ECO:0000313" key="2">
    <source>
        <dbReference type="Proteomes" id="UP001500483"/>
    </source>
</evidence>
<dbReference type="RefSeq" id="WP_344930187.1">
    <property type="nucleotide sequence ID" value="NZ_BAAAYK010000038.1"/>
</dbReference>
<evidence type="ECO:0000313" key="1">
    <source>
        <dbReference type="EMBL" id="GAA3363035.1"/>
    </source>
</evidence>
<accession>A0ABP6RXY7</accession>
<name>A0ABP6RXY7_9PSEU</name>
<reference evidence="2" key="1">
    <citation type="journal article" date="2019" name="Int. J. Syst. Evol. Microbiol.">
        <title>The Global Catalogue of Microorganisms (GCM) 10K type strain sequencing project: providing services to taxonomists for standard genome sequencing and annotation.</title>
        <authorList>
            <consortium name="The Broad Institute Genomics Platform"/>
            <consortium name="The Broad Institute Genome Sequencing Center for Infectious Disease"/>
            <person name="Wu L."/>
            <person name="Ma J."/>
        </authorList>
    </citation>
    <scope>NUCLEOTIDE SEQUENCE [LARGE SCALE GENOMIC DNA]</scope>
    <source>
        <strain evidence="2">JCM 9687</strain>
    </source>
</reference>
<organism evidence="1 2">
    <name type="scientific">Saccharopolyspora gregorii</name>
    <dbReference type="NCBI Taxonomy" id="33914"/>
    <lineage>
        <taxon>Bacteria</taxon>
        <taxon>Bacillati</taxon>
        <taxon>Actinomycetota</taxon>
        <taxon>Actinomycetes</taxon>
        <taxon>Pseudonocardiales</taxon>
        <taxon>Pseudonocardiaceae</taxon>
        <taxon>Saccharopolyspora</taxon>
    </lineage>
</organism>